<evidence type="ECO:0000313" key="2">
    <source>
        <dbReference type="Proteomes" id="UP001652640"/>
    </source>
</evidence>
<feature type="compositionally biased region" description="Pro residues" evidence="1">
    <location>
        <begin position="42"/>
        <end position="55"/>
    </location>
</feature>
<feature type="region of interest" description="Disordered" evidence="1">
    <location>
        <begin position="95"/>
        <end position="130"/>
    </location>
</feature>
<feature type="region of interest" description="Disordered" evidence="1">
    <location>
        <begin position="34"/>
        <end position="66"/>
    </location>
</feature>
<organism evidence="2 3">
    <name type="scientific">Odocoileus virginianus</name>
    <name type="common">White-tailed deer</name>
    <dbReference type="NCBI Taxonomy" id="9874"/>
    <lineage>
        <taxon>Eukaryota</taxon>
        <taxon>Metazoa</taxon>
        <taxon>Chordata</taxon>
        <taxon>Craniata</taxon>
        <taxon>Vertebrata</taxon>
        <taxon>Euteleostomi</taxon>
        <taxon>Mammalia</taxon>
        <taxon>Eutheria</taxon>
        <taxon>Laurasiatheria</taxon>
        <taxon>Artiodactyla</taxon>
        <taxon>Ruminantia</taxon>
        <taxon>Pecora</taxon>
        <taxon>Cervidae</taxon>
        <taxon>Odocoileinae</taxon>
        <taxon>Odocoileus</taxon>
    </lineage>
</organism>
<feature type="region of interest" description="Disordered" evidence="1">
    <location>
        <begin position="225"/>
        <end position="277"/>
    </location>
</feature>
<sequence length="277" mass="29896">MAKRKHVLSETRSFLCLRIPASLPGLSSFRTRQHLEFGGPIAQPPDPQAPRPSPWLPVQKPEPKRHQLGLGEKLAQPTNAQSKYFIKCSLRFSKQEGPASTCPSVPGRTGLVRAEEGPHLSLSGRRRRLPSHAAFPSPAAEAAGSRGHTYLCQVRRGRGAGLREPDGRDGGGSSGTAPGHPRASSLLQSPESPQSPSARRFLILGNFLNAPWQALNFLPAAAPRCPRPALPPVRPQRPAQGIGRQSAPEPGSRGRPERQEAGEEKGREPAQDAPDEW</sequence>
<dbReference type="GeneID" id="139032374"/>
<reference evidence="3" key="2">
    <citation type="submission" date="2025-08" db="UniProtKB">
        <authorList>
            <consortium name="RefSeq"/>
        </authorList>
    </citation>
    <scope>IDENTIFICATION</scope>
    <source>
        <tissue evidence="3">Tongue muscle</tissue>
    </source>
</reference>
<dbReference type="Proteomes" id="UP001652640">
    <property type="component" value="Chromosome 31"/>
</dbReference>
<dbReference type="RefSeq" id="XP_070315232.1">
    <property type="nucleotide sequence ID" value="XM_070459131.1"/>
</dbReference>
<protein>
    <submittedName>
        <fullName evidence="3">Uncharacterized protein</fullName>
    </submittedName>
</protein>
<feature type="region of interest" description="Disordered" evidence="1">
    <location>
        <begin position="158"/>
        <end position="197"/>
    </location>
</feature>
<feature type="compositionally biased region" description="Pro residues" evidence="1">
    <location>
        <begin position="225"/>
        <end position="235"/>
    </location>
</feature>
<reference evidence="2" key="1">
    <citation type="journal article" date="2022" name="J. Hered.">
        <title>A De Novo Chromosome-Level Genome Assembly of the White-Tailed Deer, Odocoileus Virginianus.</title>
        <authorList>
            <person name="London E.W."/>
            <person name="Roca A.L."/>
            <person name="Novakofski J.E."/>
            <person name="Mateus-Pinilla N.E."/>
        </authorList>
    </citation>
    <scope>NUCLEOTIDE SEQUENCE [LARGE SCALE GENOMIC DNA]</scope>
</reference>
<evidence type="ECO:0000256" key="1">
    <source>
        <dbReference type="SAM" id="MobiDB-lite"/>
    </source>
</evidence>
<accession>A0ABM4HI44</accession>
<proteinExistence type="predicted"/>
<feature type="compositionally biased region" description="Basic and acidic residues" evidence="1">
    <location>
        <begin position="252"/>
        <end position="270"/>
    </location>
</feature>
<evidence type="ECO:0000313" key="3">
    <source>
        <dbReference type="RefSeq" id="XP_070315232.1"/>
    </source>
</evidence>
<feature type="compositionally biased region" description="Low complexity" evidence="1">
    <location>
        <begin position="184"/>
        <end position="197"/>
    </location>
</feature>
<keyword evidence="2" id="KW-1185">Reference proteome</keyword>
<gene>
    <name evidence="3" type="primary">LOC139032374</name>
</gene>
<name>A0ABM4HI44_ODOVR</name>